<accession>A0AB36K486</accession>
<dbReference type="Pfam" id="PF07715">
    <property type="entry name" value="Plug"/>
    <property type="match status" value="1"/>
</dbReference>
<dbReference type="CDD" id="cd01347">
    <property type="entry name" value="ligand_gated_channel"/>
    <property type="match status" value="1"/>
</dbReference>
<reference evidence="17 18" key="1">
    <citation type="journal article" date="2017" name="Genome Announc.">
        <title>Draft Genome Sequences of Salinivibrio proteolyticus, Salinivibrio sharmensis, Salinivibrio siamensis, Salinivibrio costicola subsp. alcaliphilus, Salinivibrio costicola subsp. vallismortis, and 29 New Isolates Belonging to the Genus Salinivibrio.</title>
        <authorList>
            <person name="Lopez-Hermoso C."/>
            <person name="de la Haba R.R."/>
            <person name="Sanchez-Porro C."/>
            <person name="Bayliss S.C."/>
            <person name="Feil E.J."/>
            <person name="Ventosa A."/>
        </authorList>
    </citation>
    <scope>NUCLEOTIDE SEQUENCE [LARGE SCALE GENOMIC DNA]</scope>
    <source>
        <strain evidence="17 18">IC202</strain>
    </source>
</reference>
<evidence type="ECO:0000256" key="12">
    <source>
        <dbReference type="RuleBase" id="RU003357"/>
    </source>
</evidence>
<keyword evidence="9 10" id="KW-0998">Cell outer membrane</keyword>
<evidence type="ECO:0000259" key="16">
    <source>
        <dbReference type="Pfam" id="PF07715"/>
    </source>
</evidence>
<evidence type="ECO:0000259" key="15">
    <source>
        <dbReference type="Pfam" id="PF00593"/>
    </source>
</evidence>
<evidence type="ECO:0000256" key="3">
    <source>
        <dbReference type="ARBA" id="ARBA00022452"/>
    </source>
</evidence>
<sequence>MSSCLRPVVLGMVLAGMPVSAIHAAEAGDQNTETMVITASGFEQATAKAPASISVISRDQLEDRYYRDVTDALKRIPGVVVTGGGDTKDISIRGMGSKYTLMLVDGKRMTSRETRPNSDGPGIEQGWLPPLQAIERIEVIRGPMSTLYGSDAIGGVINIITRREQHEWHGNVQLSTLLQEKRASGDEQSANFYLSGALSDKLGMTVSGQNVQRQEDDILSGYEDKSLRSLSTSLTYDASDFQQWTLDLGASSQERNGHIGKTVPTDDSQCRRNQCENSNNEYRRQSIALGHEGHWTWGWSDSHLQYEQSRNKSREMTIKNTEFKTRLIRDFETHTLTVGGSVNKAKLEDFTSNKASSQTEIDNTQAALFVEDEWRVIEPFSLTLGLRVDHDENYDYHASPRVYGVYQLNSDWVVKGGVATGFRSPQLREIAPNWAQVSRGGNIYGNPDLEPETSVNSEVSINYQGDSGISGSLTAFHNDFEDKITRVTCPTSVCTDGPNQFGSDPTYRINVDEAVTQGVEASLFVPVTETLDVSASYTYTDSEQKTGDYKGQPLTQIPQQLAYGEVNWQATERLNPWVSVTYRGEEMDPVTGPSSRSNIEPSYTLVDAGMNYQLSDAIELQGAVYNLLDKTREYEDYGYISDERRYWLGLNVSF</sequence>
<feature type="short sequence motif" description="TonB C-terminal box" evidence="11">
    <location>
        <begin position="637"/>
        <end position="654"/>
    </location>
</feature>
<comment type="subcellular location">
    <subcellularLocation>
        <location evidence="1 10">Cell outer membrane</location>
        <topology evidence="1 10">Multi-pass membrane protein</topology>
    </subcellularLocation>
</comment>
<dbReference type="PANTHER" id="PTHR30069">
    <property type="entry name" value="TONB-DEPENDENT OUTER MEMBRANE RECEPTOR"/>
    <property type="match status" value="1"/>
</dbReference>
<dbReference type="PANTHER" id="PTHR30069:SF53">
    <property type="entry name" value="COLICIN I RECEPTOR-RELATED"/>
    <property type="match status" value="1"/>
</dbReference>
<evidence type="ECO:0000256" key="14">
    <source>
        <dbReference type="SAM" id="SignalP"/>
    </source>
</evidence>
<name>A0AB36K486_9GAMM</name>
<dbReference type="InterPro" id="IPR012910">
    <property type="entry name" value="Plug_dom"/>
</dbReference>
<evidence type="ECO:0000256" key="13">
    <source>
        <dbReference type="SAM" id="MobiDB-lite"/>
    </source>
</evidence>
<keyword evidence="8 10" id="KW-0472">Membrane</keyword>
<evidence type="ECO:0000256" key="7">
    <source>
        <dbReference type="ARBA" id="ARBA00023077"/>
    </source>
</evidence>
<evidence type="ECO:0000256" key="9">
    <source>
        <dbReference type="ARBA" id="ARBA00023237"/>
    </source>
</evidence>
<dbReference type="GO" id="GO:0015344">
    <property type="term" value="F:siderophore uptake transmembrane transporter activity"/>
    <property type="evidence" value="ECO:0007669"/>
    <property type="project" value="TreeGrafter"/>
</dbReference>
<keyword evidence="2 10" id="KW-0813">Transport</keyword>
<gene>
    <name evidence="17" type="ORF">BZG09_12285</name>
</gene>
<keyword evidence="7 12" id="KW-0798">TonB box</keyword>
<keyword evidence="5 14" id="KW-0732">Signal</keyword>
<dbReference type="RefSeq" id="WP_101494517.1">
    <property type="nucleotide sequence ID" value="NZ_MUEO01000033.1"/>
</dbReference>
<evidence type="ECO:0000256" key="1">
    <source>
        <dbReference type="ARBA" id="ARBA00004571"/>
    </source>
</evidence>
<dbReference type="InterPro" id="IPR000531">
    <property type="entry name" value="Beta-barrel_TonB"/>
</dbReference>
<dbReference type="InterPro" id="IPR036942">
    <property type="entry name" value="Beta-barrel_TonB_sf"/>
</dbReference>
<evidence type="ECO:0000313" key="17">
    <source>
        <dbReference type="EMBL" id="OOE42897.1"/>
    </source>
</evidence>
<keyword evidence="4 10" id="KW-0812">Transmembrane</keyword>
<comment type="similarity">
    <text evidence="10 12">Belongs to the TonB-dependent receptor family.</text>
</comment>
<dbReference type="NCBIfam" id="NF010010">
    <property type="entry name" value="PRK13483.1"/>
    <property type="match status" value="1"/>
</dbReference>
<feature type="chain" id="PRO_5044277068" evidence="14">
    <location>
        <begin position="25"/>
        <end position="654"/>
    </location>
</feature>
<feature type="region of interest" description="Disordered" evidence="13">
    <location>
        <begin position="108"/>
        <end position="127"/>
    </location>
</feature>
<dbReference type="Gene3D" id="2.40.170.20">
    <property type="entry name" value="TonB-dependent receptor, beta-barrel domain"/>
    <property type="match status" value="1"/>
</dbReference>
<dbReference type="SUPFAM" id="SSF56935">
    <property type="entry name" value="Porins"/>
    <property type="match status" value="1"/>
</dbReference>
<evidence type="ECO:0000256" key="10">
    <source>
        <dbReference type="PROSITE-ProRule" id="PRU01360"/>
    </source>
</evidence>
<organism evidence="17 18">
    <name type="scientific">Salinivibrio kushneri</name>
    <dbReference type="NCBI Taxonomy" id="1908198"/>
    <lineage>
        <taxon>Bacteria</taxon>
        <taxon>Pseudomonadati</taxon>
        <taxon>Pseudomonadota</taxon>
        <taxon>Gammaproteobacteria</taxon>
        <taxon>Vibrionales</taxon>
        <taxon>Vibrionaceae</taxon>
        <taxon>Salinivibrio</taxon>
    </lineage>
</organism>
<evidence type="ECO:0000256" key="11">
    <source>
        <dbReference type="PROSITE-ProRule" id="PRU10144"/>
    </source>
</evidence>
<evidence type="ECO:0000256" key="4">
    <source>
        <dbReference type="ARBA" id="ARBA00022692"/>
    </source>
</evidence>
<evidence type="ECO:0000256" key="6">
    <source>
        <dbReference type="ARBA" id="ARBA00023065"/>
    </source>
</evidence>
<evidence type="ECO:0000313" key="18">
    <source>
        <dbReference type="Proteomes" id="UP000188726"/>
    </source>
</evidence>
<dbReference type="GO" id="GO:0044718">
    <property type="term" value="P:siderophore transmembrane transport"/>
    <property type="evidence" value="ECO:0007669"/>
    <property type="project" value="TreeGrafter"/>
</dbReference>
<dbReference type="PROSITE" id="PS01156">
    <property type="entry name" value="TONB_DEPENDENT_REC_2"/>
    <property type="match status" value="1"/>
</dbReference>
<dbReference type="InterPro" id="IPR010917">
    <property type="entry name" value="TonB_rcpt_CS"/>
</dbReference>
<dbReference type="AlphaFoldDB" id="A0AB36K486"/>
<evidence type="ECO:0000256" key="2">
    <source>
        <dbReference type="ARBA" id="ARBA00022448"/>
    </source>
</evidence>
<feature type="domain" description="TonB-dependent receptor plug" evidence="16">
    <location>
        <begin position="47"/>
        <end position="156"/>
    </location>
</feature>
<dbReference type="EMBL" id="MUEO01000033">
    <property type="protein sequence ID" value="OOE42897.1"/>
    <property type="molecule type" value="Genomic_DNA"/>
</dbReference>
<evidence type="ECO:0000256" key="8">
    <source>
        <dbReference type="ARBA" id="ARBA00023136"/>
    </source>
</evidence>
<evidence type="ECO:0000256" key="5">
    <source>
        <dbReference type="ARBA" id="ARBA00022729"/>
    </source>
</evidence>
<protein>
    <submittedName>
        <fullName evidence="17">Ligand-gated channel protein</fullName>
    </submittedName>
</protein>
<keyword evidence="3 10" id="KW-1134">Transmembrane beta strand</keyword>
<dbReference type="Pfam" id="PF00593">
    <property type="entry name" value="TonB_dep_Rec_b-barrel"/>
    <property type="match status" value="1"/>
</dbReference>
<keyword evidence="6" id="KW-0406">Ion transport</keyword>
<proteinExistence type="inferred from homology"/>
<feature type="domain" description="TonB-dependent receptor-like beta-barrel" evidence="15">
    <location>
        <begin position="199"/>
        <end position="627"/>
    </location>
</feature>
<comment type="caution">
    <text evidence="17">The sequence shown here is derived from an EMBL/GenBank/DDBJ whole genome shotgun (WGS) entry which is preliminary data.</text>
</comment>
<dbReference type="InterPro" id="IPR037066">
    <property type="entry name" value="Plug_dom_sf"/>
</dbReference>
<dbReference type="Proteomes" id="UP000188726">
    <property type="component" value="Unassembled WGS sequence"/>
</dbReference>
<dbReference type="GO" id="GO:0009279">
    <property type="term" value="C:cell outer membrane"/>
    <property type="evidence" value="ECO:0007669"/>
    <property type="project" value="UniProtKB-SubCell"/>
</dbReference>
<dbReference type="InterPro" id="IPR039426">
    <property type="entry name" value="TonB-dep_rcpt-like"/>
</dbReference>
<dbReference type="Gene3D" id="2.170.130.10">
    <property type="entry name" value="TonB-dependent receptor, plug domain"/>
    <property type="match status" value="1"/>
</dbReference>
<dbReference type="PROSITE" id="PS52016">
    <property type="entry name" value="TONB_DEPENDENT_REC_3"/>
    <property type="match status" value="1"/>
</dbReference>
<feature type="signal peptide" evidence="14">
    <location>
        <begin position="1"/>
        <end position="24"/>
    </location>
</feature>